<sequence>MSYSDKSVPKHLCIRPLTVYDAAQCMALEEEAFPEEERITSAKLDYRLSVCPELCSGLFFREFEPQTESEEGDDDVREYRPPARSTIKKETLIGQILATKVYDDAITERSMEVPKLTSELLPDPTVVDNDKIGHVETSRVIGVHSVIISSKYRGLKLGSLLMKDYIQKLSQQDVGDKIVLIAHDYLVPFYQSLGFENRGESKCRFAGEVWFDLAITLSHDEDDE</sequence>
<dbReference type="HOGENOM" id="CLU_061829_0_2_1"/>
<dbReference type="Proteomes" id="UP000019384">
    <property type="component" value="Unassembled WGS sequence"/>
</dbReference>
<dbReference type="AlphaFoldDB" id="W6MRM5"/>
<dbReference type="PANTHER" id="PTHR10908">
    <property type="entry name" value="SEROTONIN N-ACETYLTRANSFERASE"/>
    <property type="match status" value="1"/>
</dbReference>
<dbReference type="GeneID" id="34522744"/>
<dbReference type="Gene3D" id="3.40.630.30">
    <property type="match status" value="1"/>
</dbReference>
<dbReference type="RefSeq" id="XP_022461356.1">
    <property type="nucleotide sequence ID" value="XM_022600545.1"/>
</dbReference>
<proteinExistence type="predicted"/>
<dbReference type="PANTHER" id="PTHR10908:SF0">
    <property type="entry name" value="SEROTONIN N-ACETYLTRANSFERASE"/>
    <property type="match status" value="1"/>
</dbReference>
<dbReference type="Pfam" id="PF13673">
    <property type="entry name" value="Acetyltransf_10"/>
    <property type="match status" value="1"/>
</dbReference>
<evidence type="ECO:0000256" key="1">
    <source>
        <dbReference type="ARBA" id="ARBA00022679"/>
    </source>
</evidence>
<dbReference type="EMBL" id="HG793130">
    <property type="protein sequence ID" value="CDK29369.1"/>
    <property type="molecule type" value="Genomic_DNA"/>
</dbReference>
<evidence type="ECO:0000256" key="2">
    <source>
        <dbReference type="ARBA" id="ARBA00023315"/>
    </source>
</evidence>
<feature type="domain" description="N-acetyltransferase" evidence="3">
    <location>
        <begin position="12"/>
        <end position="216"/>
    </location>
</feature>
<dbReference type="InterPro" id="IPR051635">
    <property type="entry name" value="SNAT-like"/>
</dbReference>
<evidence type="ECO:0000259" key="3">
    <source>
        <dbReference type="PROSITE" id="PS51186"/>
    </source>
</evidence>
<keyword evidence="5" id="KW-1185">Reference proteome</keyword>
<dbReference type="OrthoDB" id="30840at2759"/>
<name>W6MRM5_9ASCO</name>
<dbReference type="GO" id="GO:0006325">
    <property type="term" value="P:chromatin organization"/>
    <property type="evidence" value="ECO:0007669"/>
    <property type="project" value="EnsemblFungi"/>
</dbReference>
<evidence type="ECO:0000313" key="4">
    <source>
        <dbReference type="EMBL" id="CDK29369.1"/>
    </source>
</evidence>
<reference evidence="4" key="2">
    <citation type="submission" date="2014-02" db="EMBL/GenBank/DDBJ databases">
        <title>Complete DNA sequence of /Kuraishia capsulata/ illustrates novel genomic features among budding yeasts (/Saccharomycotina/).</title>
        <authorList>
            <person name="Morales L."/>
            <person name="Noel B."/>
            <person name="Porcel B."/>
            <person name="Marcet-Houben M."/>
            <person name="Hullo M-F."/>
            <person name="Sacerdot C."/>
            <person name="Tekaia F."/>
            <person name="Leh-Louis V."/>
            <person name="Despons L."/>
            <person name="Khanna V."/>
            <person name="Aury J-M."/>
            <person name="Barbe V."/>
            <person name="Couloux A."/>
            <person name="Labadie K."/>
            <person name="Pelletier E."/>
            <person name="Souciet J-L."/>
            <person name="Boekhout T."/>
            <person name="Gabaldon T."/>
            <person name="Wincker P."/>
            <person name="Dujon B."/>
        </authorList>
    </citation>
    <scope>NUCLEOTIDE SEQUENCE</scope>
    <source>
        <strain evidence="4">CBS 1993</strain>
    </source>
</reference>
<dbReference type="PROSITE" id="PS51186">
    <property type="entry name" value="GNAT"/>
    <property type="match status" value="1"/>
</dbReference>
<evidence type="ECO:0000313" key="5">
    <source>
        <dbReference type="Proteomes" id="UP000019384"/>
    </source>
</evidence>
<reference evidence="4" key="1">
    <citation type="submission" date="2013-12" db="EMBL/GenBank/DDBJ databases">
        <authorList>
            <person name="Genoscope - CEA"/>
        </authorList>
    </citation>
    <scope>NUCLEOTIDE SEQUENCE</scope>
    <source>
        <strain evidence="4">CBS 1993</strain>
    </source>
</reference>
<gene>
    <name evidence="4" type="ORF">KUCA_T00005357001</name>
</gene>
<organism evidence="4 5">
    <name type="scientific">Kuraishia capsulata CBS 1993</name>
    <dbReference type="NCBI Taxonomy" id="1382522"/>
    <lineage>
        <taxon>Eukaryota</taxon>
        <taxon>Fungi</taxon>
        <taxon>Dikarya</taxon>
        <taxon>Ascomycota</taxon>
        <taxon>Saccharomycotina</taxon>
        <taxon>Pichiomycetes</taxon>
        <taxon>Pichiales</taxon>
        <taxon>Pichiaceae</taxon>
        <taxon>Kuraishia</taxon>
    </lineage>
</organism>
<dbReference type="InterPro" id="IPR016181">
    <property type="entry name" value="Acyl_CoA_acyltransferase"/>
</dbReference>
<keyword evidence="1" id="KW-0808">Transferase</keyword>
<dbReference type="STRING" id="1382522.W6MRM5"/>
<dbReference type="InterPro" id="IPR000182">
    <property type="entry name" value="GNAT_dom"/>
</dbReference>
<dbReference type="SUPFAM" id="SSF55729">
    <property type="entry name" value="Acyl-CoA N-acyltransferases (Nat)"/>
    <property type="match status" value="1"/>
</dbReference>
<accession>W6MRM5</accession>
<dbReference type="GO" id="GO:0004059">
    <property type="term" value="F:aralkylamine N-acetyltransferase activity"/>
    <property type="evidence" value="ECO:0007669"/>
    <property type="project" value="EnsemblFungi"/>
</dbReference>
<protein>
    <recommendedName>
        <fullName evidence="3">N-acetyltransferase domain-containing protein</fullName>
    </recommendedName>
</protein>
<dbReference type="GO" id="GO:0004145">
    <property type="term" value="F:diamine N-acetyltransferase activity"/>
    <property type="evidence" value="ECO:0007669"/>
    <property type="project" value="EnsemblFungi"/>
</dbReference>
<keyword evidence="2" id="KW-0012">Acyltransferase</keyword>
<dbReference type="GO" id="GO:0005737">
    <property type="term" value="C:cytoplasm"/>
    <property type="evidence" value="ECO:0007669"/>
    <property type="project" value="TreeGrafter"/>
</dbReference>